<evidence type="ECO:0000256" key="1">
    <source>
        <dbReference type="SAM" id="MobiDB-lite"/>
    </source>
</evidence>
<dbReference type="Proteomes" id="UP001597425">
    <property type="component" value="Unassembled WGS sequence"/>
</dbReference>
<feature type="compositionally biased region" description="Basic and acidic residues" evidence="1">
    <location>
        <begin position="112"/>
        <end position="121"/>
    </location>
</feature>
<gene>
    <name evidence="2" type="ORF">ACFSKX_09555</name>
</gene>
<feature type="region of interest" description="Disordered" evidence="1">
    <location>
        <begin position="1"/>
        <end position="52"/>
    </location>
</feature>
<sequence>MSKKGRRPKPARLHLVSGTHRPGRHGDATSKRARTDRDRSAFGALKKPPSLKGEGAKAWKRWIEPAYWLDASREPAAIAFCELWKEMMVNPASFQAAKHSQLRGYMAELGLTDERNRAEKKDDEEDEFFDD</sequence>
<feature type="compositionally biased region" description="Basic and acidic residues" evidence="1">
    <location>
        <begin position="24"/>
        <end position="40"/>
    </location>
</feature>
<proteinExistence type="predicted"/>
<feature type="region of interest" description="Disordered" evidence="1">
    <location>
        <begin position="109"/>
        <end position="131"/>
    </location>
</feature>
<keyword evidence="3" id="KW-1185">Reference proteome</keyword>
<feature type="compositionally biased region" description="Basic residues" evidence="1">
    <location>
        <begin position="1"/>
        <end position="12"/>
    </location>
</feature>
<comment type="caution">
    <text evidence="2">The sequence shown here is derived from an EMBL/GenBank/DDBJ whole genome shotgun (WGS) entry which is preliminary data.</text>
</comment>
<protein>
    <recommendedName>
        <fullName evidence="4">Terminase small subunit</fullName>
    </recommendedName>
</protein>
<organism evidence="2 3">
    <name type="scientific">Microbulbifer halophilus</name>
    <dbReference type="NCBI Taxonomy" id="453963"/>
    <lineage>
        <taxon>Bacteria</taxon>
        <taxon>Pseudomonadati</taxon>
        <taxon>Pseudomonadota</taxon>
        <taxon>Gammaproteobacteria</taxon>
        <taxon>Cellvibrionales</taxon>
        <taxon>Microbulbiferaceae</taxon>
        <taxon>Microbulbifer</taxon>
    </lineage>
</organism>
<dbReference type="RefSeq" id="WP_265720742.1">
    <property type="nucleotide sequence ID" value="NZ_JAPIVK010000005.1"/>
</dbReference>
<reference evidence="3" key="1">
    <citation type="journal article" date="2019" name="Int. J. Syst. Evol. Microbiol.">
        <title>The Global Catalogue of Microorganisms (GCM) 10K type strain sequencing project: providing services to taxonomists for standard genome sequencing and annotation.</title>
        <authorList>
            <consortium name="The Broad Institute Genomics Platform"/>
            <consortium name="The Broad Institute Genome Sequencing Center for Infectious Disease"/>
            <person name="Wu L."/>
            <person name="Ma J."/>
        </authorList>
    </citation>
    <scope>NUCLEOTIDE SEQUENCE [LARGE SCALE GENOMIC DNA]</scope>
    <source>
        <strain evidence="3">KCTC 12848</strain>
    </source>
</reference>
<feature type="compositionally biased region" description="Acidic residues" evidence="1">
    <location>
        <begin position="122"/>
        <end position="131"/>
    </location>
</feature>
<evidence type="ECO:0000313" key="3">
    <source>
        <dbReference type="Proteomes" id="UP001597425"/>
    </source>
</evidence>
<dbReference type="EMBL" id="JBHUJD010000010">
    <property type="protein sequence ID" value="MFD2310660.1"/>
    <property type="molecule type" value="Genomic_DNA"/>
</dbReference>
<name>A0ABW5EFB6_9GAMM</name>
<evidence type="ECO:0000313" key="2">
    <source>
        <dbReference type="EMBL" id="MFD2310660.1"/>
    </source>
</evidence>
<accession>A0ABW5EFB6</accession>
<evidence type="ECO:0008006" key="4">
    <source>
        <dbReference type="Google" id="ProtNLM"/>
    </source>
</evidence>